<comment type="similarity">
    <text evidence="1">Belongs to the ATP-dependent AMP-binding enzyme family.</text>
</comment>
<dbReference type="Pfam" id="PF00501">
    <property type="entry name" value="AMP-binding"/>
    <property type="match status" value="2"/>
</dbReference>
<dbReference type="Proteomes" id="UP000774617">
    <property type="component" value="Unassembled WGS sequence"/>
</dbReference>
<organism evidence="4 5">
    <name type="scientific">Macrophomina phaseolina</name>
    <dbReference type="NCBI Taxonomy" id="35725"/>
    <lineage>
        <taxon>Eukaryota</taxon>
        <taxon>Fungi</taxon>
        <taxon>Dikarya</taxon>
        <taxon>Ascomycota</taxon>
        <taxon>Pezizomycotina</taxon>
        <taxon>Dothideomycetes</taxon>
        <taxon>Dothideomycetes incertae sedis</taxon>
        <taxon>Botryosphaeriales</taxon>
        <taxon>Botryosphaeriaceae</taxon>
        <taxon>Macrophomina</taxon>
    </lineage>
</organism>
<gene>
    <name evidence="4" type="ORF">B0J12DRAFT_584603</name>
</gene>
<dbReference type="EMBL" id="JAGTJR010000053">
    <property type="protein sequence ID" value="KAH7027017.1"/>
    <property type="molecule type" value="Genomic_DNA"/>
</dbReference>
<sequence>MAEITLSELDGGPQPVSGDSVWSILRHGHDMDPEKTALIAMHQSNHHLSGLVGPSSSLAECLSWTYAQLSCGAARLASFLEQNSIPPRSTVLTFVPNCAEWALMLWTAALGCHTIVPLDDRALRPGREEELRAYFEKLGPSVVMVADSGVEAVERMRGAGHKFLGISLSAHGNPSKGWTSMVDIAHLSFSDVQSKPSPVADDPNRLSTLMFTSGTSTGRSKGCPITVKNLVACTLRDWAIDRDSAFKATVMGVVPILTYLLFREADLYSREAVKSLKAVFVSGDVITAGMMQQTSDVFPDARIFCAWGMTEGIGALGWPEGSPDPIPTYQGVVCSGTVLPGAAIRLVDAQGRVVKRDEPGELHIRGNCMIDGYVGNASRNGFYADHRGKWFNTGDIAVLSKDGHVFVIGRSKDIIKSNGIAIAPACIEHCLSKYADIQTCVIGIPAPIYGELPYAVVEKLPQGTTPSYFARVVLEKMGRDYAIGGVLTLKQLGLMAWPRNGRNKVMKLVLKSSALERLDTESAPSASFEALAPYLSFGGLGHNDFPNSDNWESL</sequence>
<dbReference type="Gene3D" id="3.40.50.12780">
    <property type="entry name" value="N-terminal domain of ligase-like"/>
    <property type="match status" value="2"/>
</dbReference>
<evidence type="ECO:0000259" key="3">
    <source>
        <dbReference type="Pfam" id="PF00501"/>
    </source>
</evidence>
<dbReference type="InterPro" id="IPR045851">
    <property type="entry name" value="AMP-bd_C_sf"/>
</dbReference>
<evidence type="ECO:0000313" key="5">
    <source>
        <dbReference type="Proteomes" id="UP000774617"/>
    </source>
</evidence>
<dbReference type="Gene3D" id="3.30.300.30">
    <property type="match status" value="1"/>
</dbReference>
<proteinExistence type="inferred from homology"/>
<accession>A0ABQ8FU67</accession>
<name>A0ABQ8FU67_9PEZI</name>
<dbReference type="InterPro" id="IPR042099">
    <property type="entry name" value="ANL_N_sf"/>
</dbReference>
<dbReference type="PANTHER" id="PTHR43201">
    <property type="entry name" value="ACYL-COA SYNTHETASE"/>
    <property type="match status" value="1"/>
</dbReference>
<feature type="domain" description="AMP-dependent synthetase/ligase" evidence="3">
    <location>
        <begin position="61"/>
        <end position="236"/>
    </location>
</feature>
<feature type="domain" description="AMP-dependent synthetase/ligase" evidence="3">
    <location>
        <begin position="246"/>
        <end position="373"/>
    </location>
</feature>
<protein>
    <recommendedName>
        <fullName evidence="3">AMP-dependent synthetase/ligase domain-containing protein</fullName>
    </recommendedName>
</protein>
<evidence type="ECO:0000313" key="4">
    <source>
        <dbReference type="EMBL" id="KAH7027017.1"/>
    </source>
</evidence>
<dbReference type="SUPFAM" id="SSF56801">
    <property type="entry name" value="Acetyl-CoA synthetase-like"/>
    <property type="match status" value="1"/>
</dbReference>
<keyword evidence="5" id="KW-1185">Reference proteome</keyword>
<reference evidence="4 5" key="1">
    <citation type="journal article" date="2021" name="Nat. Commun.">
        <title>Genetic determinants of endophytism in the Arabidopsis root mycobiome.</title>
        <authorList>
            <person name="Mesny F."/>
            <person name="Miyauchi S."/>
            <person name="Thiergart T."/>
            <person name="Pickel B."/>
            <person name="Atanasova L."/>
            <person name="Karlsson M."/>
            <person name="Huettel B."/>
            <person name="Barry K.W."/>
            <person name="Haridas S."/>
            <person name="Chen C."/>
            <person name="Bauer D."/>
            <person name="Andreopoulos W."/>
            <person name="Pangilinan J."/>
            <person name="LaButti K."/>
            <person name="Riley R."/>
            <person name="Lipzen A."/>
            <person name="Clum A."/>
            <person name="Drula E."/>
            <person name="Henrissat B."/>
            <person name="Kohler A."/>
            <person name="Grigoriev I.V."/>
            <person name="Martin F.M."/>
            <person name="Hacquard S."/>
        </authorList>
    </citation>
    <scope>NUCLEOTIDE SEQUENCE [LARGE SCALE GENOMIC DNA]</scope>
    <source>
        <strain evidence="4 5">MPI-SDFR-AT-0080</strain>
    </source>
</reference>
<keyword evidence="2" id="KW-0436">Ligase</keyword>
<dbReference type="PANTHER" id="PTHR43201:SF5">
    <property type="entry name" value="MEDIUM-CHAIN ACYL-COA LIGASE ACSF2, MITOCHONDRIAL"/>
    <property type="match status" value="1"/>
</dbReference>
<dbReference type="InterPro" id="IPR000873">
    <property type="entry name" value="AMP-dep_synth/lig_dom"/>
</dbReference>
<comment type="caution">
    <text evidence="4">The sequence shown here is derived from an EMBL/GenBank/DDBJ whole genome shotgun (WGS) entry which is preliminary data.</text>
</comment>
<evidence type="ECO:0000256" key="1">
    <source>
        <dbReference type="ARBA" id="ARBA00006432"/>
    </source>
</evidence>
<evidence type="ECO:0000256" key="2">
    <source>
        <dbReference type="ARBA" id="ARBA00022598"/>
    </source>
</evidence>